<dbReference type="SMR" id="A0A0N0FN10"/>
<dbReference type="Pfam" id="PF21321">
    <property type="entry name" value="HTH_66"/>
    <property type="match status" value="1"/>
</dbReference>
<dbReference type="InterPro" id="IPR007367">
    <property type="entry name" value="DUF433"/>
</dbReference>
<organism evidence="2 3">
    <name type="scientific">Pseudomonas syringae pv. maculicola</name>
    <dbReference type="NCBI Taxonomy" id="59511"/>
    <lineage>
        <taxon>Bacteria</taxon>
        <taxon>Pseudomonadati</taxon>
        <taxon>Pseudomonadota</taxon>
        <taxon>Gammaproteobacteria</taxon>
        <taxon>Pseudomonadales</taxon>
        <taxon>Pseudomonadaceae</taxon>
        <taxon>Pseudomonas</taxon>
    </lineage>
</organism>
<reference evidence="2 3" key="1">
    <citation type="submission" date="2018-08" db="EMBL/GenBank/DDBJ databases">
        <title>Recombination of ecologically and evolutionarily significant loci maintains genetic cohesion in the Pseudomonas syringae species complex.</title>
        <authorList>
            <person name="Dillon M."/>
            <person name="Thakur S."/>
            <person name="Almeida R.N.D."/>
            <person name="Weir B.S."/>
            <person name="Guttman D.S."/>
        </authorList>
    </citation>
    <scope>NUCLEOTIDE SEQUENCE [LARGE SCALE GENOMIC DNA]</scope>
    <source>
        <strain evidence="2 3">ICMP 11281</strain>
    </source>
</reference>
<dbReference type="Pfam" id="PF04255">
    <property type="entry name" value="DUF433"/>
    <property type="match status" value="1"/>
</dbReference>
<gene>
    <name evidence="2" type="ORF">ALP13_01507</name>
</gene>
<dbReference type="PIRSF" id="PIRSF037738">
    <property type="entry name" value="UCP037738"/>
    <property type="match status" value="1"/>
</dbReference>
<proteinExistence type="predicted"/>
<dbReference type="EMBL" id="RBUQ01000082">
    <property type="protein sequence ID" value="RMV40622.1"/>
    <property type="molecule type" value="Genomic_DNA"/>
</dbReference>
<dbReference type="InterPro" id="IPR048708">
    <property type="entry name" value="VapB45-like_HTH"/>
</dbReference>
<accession>A0A0N0FN10</accession>
<sequence>MNTTASPSRLLGVGLYTASQASSYTGIPAKDIRRWMFGYSASGVEHPGLWAPEIAFLDDKLLGFHDLLEIRFVHAFRQHGVSLQAIRSASLQAREMFGQRYPFTCRRFQTDGRDIFATVLDETGDEALLDLVKRQYAFKQVITPSLYEGIDYAGEESAKRWYPVKRSKAVVLDPARNFGKPVLTITGIDTAAIYHSYLAEGQSAKRVALLYEIPPAAVEAAVNFEHRIAA</sequence>
<evidence type="ECO:0000313" key="2">
    <source>
        <dbReference type="EMBL" id="RMV40622.1"/>
    </source>
</evidence>
<comment type="caution">
    <text evidence="2">The sequence shown here is derived from an EMBL/GenBank/DDBJ whole genome shotgun (WGS) entry which is preliminary data.</text>
</comment>
<dbReference type="AlphaFoldDB" id="A0A0N0FN10"/>
<dbReference type="DNASU" id="1182559"/>
<evidence type="ECO:0000313" key="3">
    <source>
        <dbReference type="Proteomes" id="UP000271631"/>
    </source>
</evidence>
<feature type="domain" description="Putative antitoxin VapB45-like DNA-binding HTH" evidence="1">
    <location>
        <begin position="15"/>
        <end position="89"/>
    </location>
</feature>
<evidence type="ECO:0000259" key="1">
    <source>
        <dbReference type="Pfam" id="PF21321"/>
    </source>
</evidence>
<protein>
    <recommendedName>
        <fullName evidence="1">Putative antitoxin VapB45-like DNA-binding HTH domain-containing protein</fullName>
    </recommendedName>
</protein>
<dbReference type="InterPro" id="IPR017277">
    <property type="entry name" value="VapB45-like"/>
</dbReference>
<dbReference type="Proteomes" id="UP000271631">
    <property type="component" value="Unassembled WGS sequence"/>
</dbReference>
<name>A0A0N0FN10_PSEYM</name>